<dbReference type="Proteomes" id="UP000253551">
    <property type="component" value="Unassembled WGS sequence"/>
</dbReference>
<dbReference type="OrthoDB" id="29058at2759"/>
<name>A0A367IKS9_RHIST</name>
<evidence type="ECO:0000256" key="2">
    <source>
        <dbReference type="ARBA" id="ARBA00004604"/>
    </source>
</evidence>
<organism evidence="6 7">
    <name type="scientific">Rhizopus stolonifer</name>
    <name type="common">Rhizopus nigricans</name>
    <dbReference type="NCBI Taxonomy" id="4846"/>
    <lineage>
        <taxon>Eukaryota</taxon>
        <taxon>Fungi</taxon>
        <taxon>Fungi incertae sedis</taxon>
        <taxon>Mucoromycota</taxon>
        <taxon>Mucoromycotina</taxon>
        <taxon>Mucoromycetes</taxon>
        <taxon>Mucorales</taxon>
        <taxon>Mucorineae</taxon>
        <taxon>Rhizopodaceae</taxon>
        <taxon>Rhizopus</taxon>
    </lineage>
</organism>
<keyword evidence="7" id="KW-1185">Reference proteome</keyword>
<dbReference type="AlphaFoldDB" id="A0A367IKS9"/>
<dbReference type="InterPro" id="IPR007144">
    <property type="entry name" value="SSU_processome_Utp11"/>
</dbReference>
<evidence type="ECO:0000313" key="7">
    <source>
        <dbReference type="Proteomes" id="UP000253551"/>
    </source>
</evidence>
<keyword evidence="6" id="KW-0687">Ribonucleoprotein</keyword>
<keyword evidence="4" id="KW-0698">rRNA processing</keyword>
<gene>
    <name evidence="6" type="primary">UTP11L_1</name>
    <name evidence="6" type="ORF">CU098_000204</name>
</gene>
<proteinExistence type="inferred from homology"/>
<protein>
    <submittedName>
        <fullName evidence="6">UTP11-like, U3 small nucleolar ribonucleoprotein</fullName>
    </submittedName>
</protein>
<evidence type="ECO:0000313" key="6">
    <source>
        <dbReference type="EMBL" id="RCH78233.1"/>
    </source>
</evidence>
<reference evidence="6 7" key="1">
    <citation type="journal article" date="2018" name="G3 (Bethesda)">
        <title>Phylogenetic and Phylogenomic Definition of Rhizopus Species.</title>
        <authorList>
            <person name="Gryganskyi A.P."/>
            <person name="Golan J."/>
            <person name="Dolatabadi S."/>
            <person name="Mondo S."/>
            <person name="Robb S."/>
            <person name="Idnurm A."/>
            <person name="Muszewska A."/>
            <person name="Steczkiewicz K."/>
            <person name="Masonjones S."/>
            <person name="Liao H.L."/>
            <person name="Gajdeczka M.T."/>
            <person name="Anike F."/>
            <person name="Vuek A."/>
            <person name="Anishchenko I.M."/>
            <person name="Voigt K."/>
            <person name="de Hoog G.S."/>
            <person name="Smith M.E."/>
            <person name="Heitman J."/>
            <person name="Vilgalys R."/>
            <person name="Stajich J.E."/>
        </authorList>
    </citation>
    <scope>NUCLEOTIDE SEQUENCE [LARGE SCALE GENOMIC DNA]</scope>
    <source>
        <strain evidence="6 7">LSU 92-RS-03</strain>
    </source>
</reference>
<evidence type="ECO:0000256" key="5">
    <source>
        <dbReference type="ARBA" id="ARBA00023242"/>
    </source>
</evidence>
<dbReference type="EMBL" id="PJQM01007403">
    <property type="protein sequence ID" value="RCH78233.1"/>
    <property type="molecule type" value="Genomic_DNA"/>
</dbReference>
<dbReference type="GO" id="GO:0006364">
    <property type="term" value="P:rRNA processing"/>
    <property type="evidence" value="ECO:0007669"/>
    <property type="project" value="UniProtKB-KW"/>
</dbReference>
<evidence type="ECO:0000256" key="3">
    <source>
        <dbReference type="ARBA" id="ARBA00008105"/>
    </source>
</evidence>
<evidence type="ECO:0000256" key="1">
    <source>
        <dbReference type="ARBA" id="ARBA00004099"/>
    </source>
</evidence>
<comment type="subcellular location">
    <subcellularLocation>
        <location evidence="2">Nucleus</location>
        <location evidence="2">Nucleolus</location>
    </subcellularLocation>
</comment>
<dbReference type="STRING" id="4846.A0A367IKS9"/>
<accession>A0A367IKS9</accession>
<keyword evidence="5" id="KW-0539">Nucleus</keyword>
<dbReference type="PANTHER" id="PTHR12838">
    <property type="entry name" value="U3 SMALL NUCLEOLAR RNA-ASSOCIATED PROTEIN 11"/>
    <property type="match status" value="1"/>
</dbReference>
<dbReference type="PANTHER" id="PTHR12838:SF0">
    <property type="entry name" value="U3 SMALL NUCLEOLAR RNA-ASSOCIATED PROTEIN 11-RELATED"/>
    <property type="match status" value="1"/>
</dbReference>
<feature type="non-terminal residue" evidence="6">
    <location>
        <position position="1"/>
    </location>
</feature>
<comment type="caution">
    <text evidence="6">The sequence shown here is derived from an EMBL/GenBank/DDBJ whole genome shotgun (WGS) entry which is preliminary data.</text>
</comment>
<comment type="similarity">
    <text evidence="3">Belongs to the UTP11 family.</text>
</comment>
<dbReference type="GO" id="GO:0032040">
    <property type="term" value="C:small-subunit processome"/>
    <property type="evidence" value="ECO:0007669"/>
    <property type="project" value="InterPro"/>
</dbReference>
<sequence length="131" mass="15389">ESEDERPAKKNKSNHIVFVDSETEARTFNPVKHLDTLPELVNRKFNRPSVKTLRESSIAAPVTGRELKDIKKERERLYKELASRMKREEELGRAEQEITTQKLLRGKGRRKQVGKDKYGLPVYKWKADRKK</sequence>
<evidence type="ECO:0000256" key="4">
    <source>
        <dbReference type="ARBA" id="ARBA00022552"/>
    </source>
</evidence>
<dbReference type="Pfam" id="PF03998">
    <property type="entry name" value="Utp11"/>
    <property type="match status" value="1"/>
</dbReference>
<comment type="function">
    <text evidence="1">Involved in nucleolar processing of pre-18S ribosomal RNA.</text>
</comment>